<name>A0A1D3DXE4_9ACTN</name>
<evidence type="ECO:0000313" key="3">
    <source>
        <dbReference type="Proteomes" id="UP000095329"/>
    </source>
</evidence>
<protein>
    <submittedName>
        <fullName evidence="2">Uncharacterized protein</fullName>
    </submittedName>
</protein>
<dbReference type="STRING" id="1306406.J116_023675"/>
<comment type="caution">
    <text evidence="2">The sequence shown here is derived from an EMBL/GenBank/DDBJ whole genome shotgun (WGS) entry which is preliminary data.</text>
</comment>
<keyword evidence="3" id="KW-1185">Reference proteome</keyword>
<accession>A0A1D3DXE4</accession>
<dbReference type="AlphaFoldDB" id="A0A1D3DXE4"/>
<feature type="compositionally biased region" description="Basic and acidic residues" evidence="1">
    <location>
        <begin position="1"/>
        <end position="10"/>
    </location>
</feature>
<feature type="region of interest" description="Disordered" evidence="1">
    <location>
        <begin position="1"/>
        <end position="29"/>
    </location>
</feature>
<evidence type="ECO:0000256" key="1">
    <source>
        <dbReference type="SAM" id="MobiDB-lite"/>
    </source>
</evidence>
<sequence length="122" mass="13328">MHREVVEPVRPRRQPPPGAARQPHDAPGLQSLRLRPAARLQPPLAAHHEHQHVQVGLHVDGHLGTRGEPHHVRVELPLLDGEPPQGAALVGGHRAYEIGHSGEHARLRGRCHVVPPENTNTG</sequence>
<dbReference type="Proteomes" id="UP000095329">
    <property type="component" value="Unassembled WGS sequence"/>
</dbReference>
<proteinExistence type="predicted"/>
<reference evidence="2 3" key="1">
    <citation type="journal article" date="2013" name="Genome Announc.">
        <title>Genome Sequence of Streptomyces violaceusniger Strain SPC6, a Halotolerant Streptomycete That Exhibits Rapid Growth and Development.</title>
        <authorList>
            <person name="Chen X."/>
            <person name="Zhang B."/>
            <person name="Zhang W."/>
            <person name="Wu X."/>
            <person name="Zhang M."/>
            <person name="Chen T."/>
            <person name="Liu G."/>
            <person name="Dyson P."/>
        </authorList>
    </citation>
    <scope>NUCLEOTIDE SEQUENCE [LARGE SCALE GENOMIC DNA]</scope>
    <source>
        <strain evidence="2 3">SPC6</strain>
    </source>
</reference>
<dbReference type="EMBL" id="ASHX02000001">
    <property type="protein sequence ID" value="OEJ97000.1"/>
    <property type="molecule type" value="Genomic_DNA"/>
</dbReference>
<gene>
    <name evidence="2" type="ORF">J116_023675</name>
</gene>
<evidence type="ECO:0000313" key="2">
    <source>
        <dbReference type="EMBL" id="OEJ97000.1"/>
    </source>
</evidence>
<organism evidence="2 3">
    <name type="scientific">Streptomyces thermolilacinus SPC6</name>
    <dbReference type="NCBI Taxonomy" id="1306406"/>
    <lineage>
        <taxon>Bacteria</taxon>
        <taxon>Bacillati</taxon>
        <taxon>Actinomycetota</taxon>
        <taxon>Actinomycetes</taxon>
        <taxon>Kitasatosporales</taxon>
        <taxon>Streptomycetaceae</taxon>
        <taxon>Streptomyces</taxon>
    </lineage>
</organism>